<keyword evidence="2" id="KW-0067">ATP-binding</keyword>
<dbReference type="Gene3D" id="3.40.50.300">
    <property type="entry name" value="P-loop containing nucleotide triphosphate hydrolases"/>
    <property type="match status" value="1"/>
</dbReference>
<dbReference type="PANTHER" id="PTHR43790">
    <property type="entry name" value="CARBOHYDRATE TRANSPORT ATP-BINDING PROTEIN MG119-RELATED"/>
    <property type="match status" value="1"/>
</dbReference>
<protein>
    <submittedName>
        <fullName evidence="4">ABC-type sugar transport system, ATPase component</fullName>
    </submittedName>
</protein>
<feature type="non-terminal residue" evidence="4">
    <location>
        <position position="279"/>
    </location>
</feature>
<evidence type="ECO:0000259" key="3">
    <source>
        <dbReference type="PROSITE" id="PS50893"/>
    </source>
</evidence>
<dbReference type="GO" id="GO:0016887">
    <property type="term" value="F:ATP hydrolysis activity"/>
    <property type="evidence" value="ECO:0007669"/>
    <property type="project" value="InterPro"/>
</dbReference>
<proteinExistence type="predicted"/>
<dbReference type="Pfam" id="PF00005">
    <property type="entry name" value="ABC_tran"/>
    <property type="match status" value="1"/>
</dbReference>
<dbReference type="PROSITE" id="PS50893">
    <property type="entry name" value="ABC_TRANSPORTER_2"/>
    <property type="match status" value="1"/>
</dbReference>
<feature type="domain" description="ABC transporter" evidence="3">
    <location>
        <begin position="20"/>
        <end position="272"/>
    </location>
</feature>
<dbReference type="InterPro" id="IPR050107">
    <property type="entry name" value="ABC_carbohydrate_import_ATPase"/>
</dbReference>
<accession>A0A124FYE4</accession>
<organism evidence="4 5">
    <name type="scientific">Mesotoga prima</name>
    <dbReference type="NCBI Taxonomy" id="1184387"/>
    <lineage>
        <taxon>Bacteria</taxon>
        <taxon>Thermotogati</taxon>
        <taxon>Thermotogota</taxon>
        <taxon>Thermotogae</taxon>
        <taxon>Kosmotogales</taxon>
        <taxon>Kosmotogaceae</taxon>
        <taxon>Mesotoga</taxon>
    </lineage>
</organism>
<evidence type="ECO:0000256" key="2">
    <source>
        <dbReference type="ARBA" id="ARBA00022840"/>
    </source>
</evidence>
<dbReference type="CDD" id="cd03216">
    <property type="entry name" value="ABC_Carb_Monos_I"/>
    <property type="match status" value="1"/>
</dbReference>
<dbReference type="Proteomes" id="UP000054092">
    <property type="component" value="Unassembled WGS sequence"/>
</dbReference>
<gene>
    <name evidence="4" type="ORF">XD94_0692</name>
</gene>
<comment type="caution">
    <text evidence="4">The sequence shown here is derived from an EMBL/GenBank/DDBJ whole genome shotgun (WGS) entry which is preliminary data.</text>
</comment>
<dbReference type="SUPFAM" id="SSF52540">
    <property type="entry name" value="P-loop containing nucleoside triphosphate hydrolases"/>
    <property type="match status" value="1"/>
</dbReference>
<dbReference type="GO" id="GO:0005524">
    <property type="term" value="F:ATP binding"/>
    <property type="evidence" value="ECO:0007669"/>
    <property type="project" value="UniProtKB-KW"/>
</dbReference>
<dbReference type="EMBL" id="LGGP01000096">
    <property type="protein sequence ID" value="KUK80932.1"/>
    <property type="molecule type" value="Genomic_DNA"/>
</dbReference>
<evidence type="ECO:0000313" key="4">
    <source>
        <dbReference type="EMBL" id="KUK80932.1"/>
    </source>
</evidence>
<keyword evidence="4" id="KW-0762">Sugar transport</keyword>
<dbReference type="InterPro" id="IPR003439">
    <property type="entry name" value="ABC_transporter-like_ATP-bd"/>
</dbReference>
<dbReference type="InterPro" id="IPR003593">
    <property type="entry name" value="AAA+_ATPase"/>
</dbReference>
<dbReference type="PANTHER" id="PTHR43790:SF4">
    <property type="entry name" value="GUANOSINE IMPORT ATP-BINDING PROTEIN NUPO"/>
    <property type="match status" value="1"/>
</dbReference>
<dbReference type="InterPro" id="IPR027417">
    <property type="entry name" value="P-loop_NTPase"/>
</dbReference>
<dbReference type="SMART" id="SM00382">
    <property type="entry name" value="AAA"/>
    <property type="match status" value="1"/>
</dbReference>
<keyword evidence="4" id="KW-0813">Transport</keyword>
<sequence>MTLSSLRYWGEVMDEKQYLLRMENISKEFFGNQVLKDVTLKVGKGEIIGLVGENGAGKSTLMNILFGLPVIQETGGFQGKIFLDDKEVNFASPFEAIEAGIGMVHQEFILIPGFTATENILLNRESTNYNILVEVFGERLRTLDRDDMHKRAVAAIEKLEVQLDPDMLVSEMPVGHRQFTEIAREMDRKSTKLLVLDEPTAVLTESEADTMLRAARKLANLGLSIIFITHRLSEVLEIADRLIVLRDGQVVRELESSKTTPREIASLMVGREIKDSASL</sequence>
<keyword evidence="1" id="KW-0547">Nucleotide-binding</keyword>
<dbReference type="AlphaFoldDB" id="A0A124FYE4"/>
<name>A0A124FYE4_9BACT</name>
<reference evidence="5" key="1">
    <citation type="journal article" date="2015" name="MBio">
        <title>Genome-Resolved Metagenomic Analysis Reveals Roles for Candidate Phyla and Other Microbial Community Members in Biogeochemical Transformations in Oil Reservoirs.</title>
        <authorList>
            <person name="Hu P."/>
            <person name="Tom L."/>
            <person name="Singh A."/>
            <person name="Thomas B.C."/>
            <person name="Baker B.J."/>
            <person name="Piceno Y.M."/>
            <person name="Andersen G.L."/>
            <person name="Banfield J.F."/>
        </authorList>
    </citation>
    <scope>NUCLEOTIDE SEQUENCE [LARGE SCALE GENOMIC DNA]</scope>
</reference>
<evidence type="ECO:0000313" key="5">
    <source>
        <dbReference type="Proteomes" id="UP000054092"/>
    </source>
</evidence>
<evidence type="ECO:0000256" key="1">
    <source>
        <dbReference type="ARBA" id="ARBA00022741"/>
    </source>
</evidence>